<dbReference type="RefSeq" id="WP_281761812.1">
    <property type="nucleotide sequence ID" value="NZ_AP026709.1"/>
</dbReference>
<keyword evidence="2" id="KW-1185">Reference proteome</keyword>
<proteinExistence type="predicted"/>
<reference evidence="1 2" key="1">
    <citation type="submission" date="2022-08" db="EMBL/GenBank/DDBJ databases">
        <title>Genome Sequence of the sulphate-reducing bacterium, Pseudodesulfovibrio sp. SYK.</title>
        <authorList>
            <person name="Kondo R."/>
            <person name="Kataoka T."/>
        </authorList>
    </citation>
    <scope>NUCLEOTIDE SEQUENCE [LARGE SCALE GENOMIC DNA]</scope>
    <source>
        <strain evidence="1 2">SYK</strain>
    </source>
</reference>
<sequence length="68" mass="7809">MDKNCTTCVYEPDWFQNAGKCKFPLPKWAKSSTQNMIFKEAASSFPDMKCDAWTPKSTNEDRGDHDPM</sequence>
<evidence type="ECO:0000313" key="2">
    <source>
        <dbReference type="Proteomes" id="UP001317742"/>
    </source>
</evidence>
<dbReference type="EMBL" id="AP026709">
    <property type="protein sequence ID" value="BDQ35883.1"/>
    <property type="molecule type" value="Genomic_DNA"/>
</dbReference>
<gene>
    <name evidence="1" type="ORF">SYK_02430</name>
</gene>
<dbReference type="Proteomes" id="UP001317742">
    <property type="component" value="Chromosome"/>
</dbReference>
<organism evidence="1 2">
    <name type="scientific">Pseudodesulfovibrio nedwellii</name>
    <dbReference type="NCBI Taxonomy" id="2973072"/>
    <lineage>
        <taxon>Bacteria</taxon>
        <taxon>Pseudomonadati</taxon>
        <taxon>Thermodesulfobacteriota</taxon>
        <taxon>Desulfovibrionia</taxon>
        <taxon>Desulfovibrionales</taxon>
        <taxon>Desulfovibrionaceae</taxon>
    </lineage>
</organism>
<protein>
    <submittedName>
        <fullName evidence="1">Uncharacterized protein</fullName>
    </submittedName>
</protein>
<accession>A0ABM8AWP0</accession>
<name>A0ABM8AWP0_9BACT</name>
<evidence type="ECO:0000313" key="1">
    <source>
        <dbReference type="EMBL" id="BDQ35883.1"/>
    </source>
</evidence>